<comment type="caution">
    <text evidence="2">The sequence shown here is derived from an EMBL/GenBank/DDBJ whole genome shotgun (WGS) entry which is preliminary data.</text>
</comment>
<gene>
    <name evidence="2" type="ORF">HanXRQr2_Chr06g0277391</name>
</gene>
<evidence type="ECO:0000256" key="1">
    <source>
        <dbReference type="SAM" id="MobiDB-lite"/>
    </source>
</evidence>
<dbReference type="Proteomes" id="UP000215914">
    <property type="component" value="Unassembled WGS sequence"/>
</dbReference>
<sequence>MSRRAKRSPKFVFVTSILTRRPPCDAAGVKLKAPRPPFAQSAEGRASRNHGSFSLNCAVVGRSFCKSE</sequence>
<evidence type="ECO:0000313" key="2">
    <source>
        <dbReference type="EMBL" id="KAF5803945.1"/>
    </source>
</evidence>
<protein>
    <submittedName>
        <fullName evidence="2">Uncharacterized protein</fullName>
    </submittedName>
</protein>
<reference evidence="2" key="1">
    <citation type="journal article" date="2017" name="Nature">
        <title>The sunflower genome provides insights into oil metabolism, flowering and Asterid evolution.</title>
        <authorList>
            <person name="Badouin H."/>
            <person name="Gouzy J."/>
            <person name="Grassa C.J."/>
            <person name="Murat F."/>
            <person name="Staton S.E."/>
            <person name="Cottret L."/>
            <person name="Lelandais-Briere C."/>
            <person name="Owens G.L."/>
            <person name="Carrere S."/>
            <person name="Mayjonade B."/>
            <person name="Legrand L."/>
            <person name="Gill N."/>
            <person name="Kane N.C."/>
            <person name="Bowers J.E."/>
            <person name="Hubner S."/>
            <person name="Bellec A."/>
            <person name="Berard A."/>
            <person name="Berges H."/>
            <person name="Blanchet N."/>
            <person name="Boniface M.C."/>
            <person name="Brunel D."/>
            <person name="Catrice O."/>
            <person name="Chaidir N."/>
            <person name="Claudel C."/>
            <person name="Donnadieu C."/>
            <person name="Faraut T."/>
            <person name="Fievet G."/>
            <person name="Helmstetter N."/>
            <person name="King M."/>
            <person name="Knapp S.J."/>
            <person name="Lai Z."/>
            <person name="Le Paslier M.C."/>
            <person name="Lippi Y."/>
            <person name="Lorenzon L."/>
            <person name="Mandel J.R."/>
            <person name="Marage G."/>
            <person name="Marchand G."/>
            <person name="Marquand E."/>
            <person name="Bret-Mestries E."/>
            <person name="Morien E."/>
            <person name="Nambeesan S."/>
            <person name="Nguyen T."/>
            <person name="Pegot-Espagnet P."/>
            <person name="Pouilly N."/>
            <person name="Raftis F."/>
            <person name="Sallet E."/>
            <person name="Schiex T."/>
            <person name="Thomas J."/>
            <person name="Vandecasteele C."/>
            <person name="Vares D."/>
            <person name="Vear F."/>
            <person name="Vautrin S."/>
            <person name="Crespi M."/>
            <person name="Mangin B."/>
            <person name="Burke J.M."/>
            <person name="Salse J."/>
            <person name="Munos S."/>
            <person name="Vincourt P."/>
            <person name="Rieseberg L.H."/>
            <person name="Langlade N.B."/>
        </authorList>
    </citation>
    <scope>NUCLEOTIDE SEQUENCE</scope>
    <source>
        <tissue evidence="2">Leaves</tissue>
    </source>
</reference>
<proteinExistence type="predicted"/>
<evidence type="ECO:0000313" key="3">
    <source>
        <dbReference type="Proteomes" id="UP000215914"/>
    </source>
</evidence>
<dbReference type="AlphaFoldDB" id="A0A9K3NLC7"/>
<feature type="region of interest" description="Disordered" evidence="1">
    <location>
        <begin position="29"/>
        <end position="49"/>
    </location>
</feature>
<organism evidence="2 3">
    <name type="scientific">Helianthus annuus</name>
    <name type="common">Common sunflower</name>
    <dbReference type="NCBI Taxonomy" id="4232"/>
    <lineage>
        <taxon>Eukaryota</taxon>
        <taxon>Viridiplantae</taxon>
        <taxon>Streptophyta</taxon>
        <taxon>Embryophyta</taxon>
        <taxon>Tracheophyta</taxon>
        <taxon>Spermatophyta</taxon>
        <taxon>Magnoliopsida</taxon>
        <taxon>eudicotyledons</taxon>
        <taxon>Gunneridae</taxon>
        <taxon>Pentapetalae</taxon>
        <taxon>asterids</taxon>
        <taxon>campanulids</taxon>
        <taxon>Asterales</taxon>
        <taxon>Asteraceae</taxon>
        <taxon>Asteroideae</taxon>
        <taxon>Heliantheae alliance</taxon>
        <taxon>Heliantheae</taxon>
        <taxon>Helianthus</taxon>
    </lineage>
</organism>
<dbReference type="Gramene" id="mRNA:HanXRQr2_Chr06g0277391">
    <property type="protein sequence ID" value="mRNA:HanXRQr2_Chr06g0277391"/>
    <property type="gene ID" value="HanXRQr2_Chr06g0277391"/>
</dbReference>
<keyword evidence="3" id="KW-1185">Reference proteome</keyword>
<dbReference type="EMBL" id="MNCJ02000321">
    <property type="protein sequence ID" value="KAF5803945.1"/>
    <property type="molecule type" value="Genomic_DNA"/>
</dbReference>
<reference evidence="2" key="2">
    <citation type="submission" date="2020-06" db="EMBL/GenBank/DDBJ databases">
        <title>Helianthus annuus Genome sequencing and assembly Release 2.</title>
        <authorList>
            <person name="Gouzy J."/>
            <person name="Langlade N."/>
            <person name="Munos S."/>
        </authorList>
    </citation>
    <scope>NUCLEOTIDE SEQUENCE</scope>
    <source>
        <tissue evidence="2">Leaves</tissue>
    </source>
</reference>
<name>A0A9K3NLC7_HELAN</name>
<accession>A0A9K3NLC7</accession>